<dbReference type="EMBL" id="RDQH01000330">
    <property type="protein sequence ID" value="RXI00638.1"/>
    <property type="molecule type" value="Genomic_DNA"/>
</dbReference>
<dbReference type="AlphaFoldDB" id="A0A498K040"/>
<accession>A0A498K040</accession>
<sequence>MCWAACETYGFALGDITCFLWHKLRNTRRIGRLRHFTAIAASANFQTQNKASVRVKKMTCGITIKT</sequence>
<name>A0A498K040_MALDO</name>
<protein>
    <submittedName>
        <fullName evidence="1">Uncharacterized protein</fullName>
    </submittedName>
</protein>
<reference evidence="1 2" key="1">
    <citation type="submission" date="2018-10" db="EMBL/GenBank/DDBJ databases">
        <title>A high-quality apple genome assembly.</title>
        <authorList>
            <person name="Hu J."/>
        </authorList>
    </citation>
    <scope>NUCLEOTIDE SEQUENCE [LARGE SCALE GENOMIC DNA]</scope>
    <source>
        <strain evidence="2">cv. HFTH1</strain>
        <tissue evidence="1">Young leaf</tissue>
    </source>
</reference>
<evidence type="ECO:0000313" key="1">
    <source>
        <dbReference type="EMBL" id="RXI00638.1"/>
    </source>
</evidence>
<gene>
    <name evidence="1" type="ORF">DVH24_000872</name>
</gene>
<comment type="caution">
    <text evidence="1">The sequence shown here is derived from an EMBL/GenBank/DDBJ whole genome shotgun (WGS) entry which is preliminary data.</text>
</comment>
<evidence type="ECO:0000313" key="2">
    <source>
        <dbReference type="Proteomes" id="UP000290289"/>
    </source>
</evidence>
<dbReference type="Proteomes" id="UP000290289">
    <property type="component" value="Chromosome 4"/>
</dbReference>
<organism evidence="1 2">
    <name type="scientific">Malus domestica</name>
    <name type="common">Apple</name>
    <name type="synonym">Pyrus malus</name>
    <dbReference type="NCBI Taxonomy" id="3750"/>
    <lineage>
        <taxon>Eukaryota</taxon>
        <taxon>Viridiplantae</taxon>
        <taxon>Streptophyta</taxon>
        <taxon>Embryophyta</taxon>
        <taxon>Tracheophyta</taxon>
        <taxon>Spermatophyta</taxon>
        <taxon>Magnoliopsida</taxon>
        <taxon>eudicotyledons</taxon>
        <taxon>Gunneridae</taxon>
        <taxon>Pentapetalae</taxon>
        <taxon>rosids</taxon>
        <taxon>fabids</taxon>
        <taxon>Rosales</taxon>
        <taxon>Rosaceae</taxon>
        <taxon>Amygdaloideae</taxon>
        <taxon>Maleae</taxon>
        <taxon>Malus</taxon>
    </lineage>
</organism>
<keyword evidence="2" id="KW-1185">Reference proteome</keyword>
<proteinExistence type="predicted"/>